<dbReference type="PANTHER" id="PTHR11229">
    <property type="entry name" value="50S RIBOSOMAL PROTEIN L3"/>
    <property type="match status" value="1"/>
</dbReference>
<dbReference type="Gene3D" id="3.30.160.810">
    <property type="match status" value="1"/>
</dbReference>
<name>A0A0G1I272_UNCK3</name>
<evidence type="ECO:0000313" key="8">
    <source>
        <dbReference type="EMBL" id="KKT52923.1"/>
    </source>
</evidence>
<evidence type="ECO:0000256" key="5">
    <source>
        <dbReference type="ARBA" id="ARBA00023274"/>
    </source>
</evidence>
<dbReference type="GO" id="GO:0003735">
    <property type="term" value="F:structural constituent of ribosome"/>
    <property type="evidence" value="ECO:0007669"/>
    <property type="project" value="UniProtKB-UniRule"/>
</dbReference>
<reference evidence="8 9" key="1">
    <citation type="journal article" date="2015" name="Nature">
        <title>rRNA introns, odd ribosomes, and small enigmatic genomes across a large radiation of phyla.</title>
        <authorList>
            <person name="Brown C.T."/>
            <person name="Hug L.A."/>
            <person name="Thomas B.C."/>
            <person name="Sharon I."/>
            <person name="Castelle C.J."/>
            <person name="Singh A."/>
            <person name="Wilkins M.J."/>
            <person name="Williams K.H."/>
            <person name="Banfield J.F."/>
        </authorList>
    </citation>
    <scope>NUCLEOTIDE SEQUENCE [LARGE SCALE GENOMIC DNA]</scope>
</reference>
<gene>
    <name evidence="8" type="ORF">VE96_C0005G0012</name>
</gene>
<dbReference type="PANTHER" id="PTHR11229:SF16">
    <property type="entry name" value="LARGE RIBOSOMAL SUBUNIT PROTEIN UL3C"/>
    <property type="match status" value="1"/>
</dbReference>
<dbReference type="InterPro" id="IPR019927">
    <property type="entry name" value="Ribosomal_uL3_bac/org-type"/>
</dbReference>
<evidence type="ECO:0000256" key="6">
    <source>
        <dbReference type="NCBIfam" id="TIGR03625"/>
    </source>
</evidence>
<dbReference type="Proteomes" id="UP000034752">
    <property type="component" value="Unassembled WGS sequence"/>
</dbReference>
<organism evidence="8 9">
    <name type="scientific">candidate division Kazan bacterium GW2011_GWA1_44_22</name>
    <dbReference type="NCBI Taxonomy" id="1620410"/>
    <lineage>
        <taxon>Bacteria</taxon>
        <taxon>Bacteria division Kazan-3B-28</taxon>
    </lineage>
</organism>
<dbReference type="GO" id="GO:0006412">
    <property type="term" value="P:translation"/>
    <property type="evidence" value="ECO:0007669"/>
    <property type="project" value="UniProtKB-UniRule"/>
</dbReference>
<evidence type="ECO:0000256" key="3">
    <source>
        <dbReference type="ARBA" id="ARBA00022884"/>
    </source>
</evidence>
<comment type="caution">
    <text evidence="8">The sequence shown here is derived from an EMBL/GenBank/DDBJ whole genome shotgun (WGS) entry which is preliminary data.</text>
</comment>
<keyword evidence="3" id="KW-0694">RNA-binding</keyword>
<dbReference type="Gene3D" id="2.40.30.10">
    <property type="entry name" value="Translation factors"/>
    <property type="match status" value="1"/>
</dbReference>
<sequence length="201" mass="21949">MIGLIAQKIEMSRLTLDNGDVVGATWLHLPPNTVAQVKRLEKDSYSAIQLAMGQAKHYTKSLKGHLKTIDAKILREIKVDNADQYQRGDKLDVSLFAVGDKVRVTAMSKGKGFAGTIKRHHFKSGPGSHGHDHHRQPGSIGAMGIPRVEPGRRMSGHMGMDKVTTKNLLIVAVDPTAQRLAIQGSVPGHRKSYVLIQKPNA</sequence>
<protein>
    <recommendedName>
        <fullName evidence="6">50S ribosomal protein L3</fullName>
    </recommendedName>
</protein>
<keyword evidence="5" id="KW-0687">Ribonucleoprotein</keyword>
<dbReference type="PATRIC" id="fig|1620410.3.peg.116"/>
<evidence type="ECO:0000256" key="4">
    <source>
        <dbReference type="ARBA" id="ARBA00022980"/>
    </source>
</evidence>
<dbReference type="GO" id="GO:0019843">
    <property type="term" value="F:rRNA binding"/>
    <property type="evidence" value="ECO:0007669"/>
    <property type="project" value="UniProtKB-KW"/>
</dbReference>
<dbReference type="GO" id="GO:0022625">
    <property type="term" value="C:cytosolic large ribosomal subunit"/>
    <property type="evidence" value="ECO:0007669"/>
    <property type="project" value="TreeGrafter"/>
</dbReference>
<feature type="region of interest" description="Disordered" evidence="7">
    <location>
        <begin position="124"/>
        <end position="143"/>
    </location>
</feature>
<evidence type="ECO:0000313" key="9">
    <source>
        <dbReference type="Proteomes" id="UP000034752"/>
    </source>
</evidence>
<proteinExistence type="inferred from homology"/>
<dbReference type="InterPro" id="IPR000597">
    <property type="entry name" value="Ribosomal_uL3"/>
</dbReference>
<keyword evidence="4 8" id="KW-0689">Ribosomal protein</keyword>
<accession>A0A0G1I272</accession>
<keyword evidence="2" id="KW-0699">rRNA-binding</keyword>
<comment type="similarity">
    <text evidence="1">Belongs to the universal ribosomal protein uL3 family.</text>
</comment>
<evidence type="ECO:0000256" key="7">
    <source>
        <dbReference type="SAM" id="MobiDB-lite"/>
    </source>
</evidence>
<dbReference type="InterPro" id="IPR009000">
    <property type="entry name" value="Transl_B-barrel_sf"/>
</dbReference>
<dbReference type="FunFam" id="2.40.30.10:FF:000004">
    <property type="entry name" value="50S ribosomal protein L3"/>
    <property type="match status" value="1"/>
</dbReference>
<evidence type="ECO:0000256" key="1">
    <source>
        <dbReference type="ARBA" id="ARBA00006540"/>
    </source>
</evidence>
<dbReference type="AlphaFoldDB" id="A0A0G1I272"/>
<dbReference type="Pfam" id="PF00297">
    <property type="entry name" value="Ribosomal_L3"/>
    <property type="match status" value="1"/>
</dbReference>
<dbReference type="SUPFAM" id="SSF50447">
    <property type="entry name" value="Translation proteins"/>
    <property type="match status" value="1"/>
</dbReference>
<dbReference type="EMBL" id="LCIJ01000005">
    <property type="protein sequence ID" value="KKT52923.1"/>
    <property type="molecule type" value="Genomic_DNA"/>
</dbReference>
<dbReference type="NCBIfam" id="TIGR03625">
    <property type="entry name" value="L3_bact"/>
    <property type="match status" value="1"/>
</dbReference>
<evidence type="ECO:0000256" key="2">
    <source>
        <dbReference type="ARBA" id="ARBA00022730"/>
    </source>
</evidence>